<dbReference type="CDD" id="cd07820">
    <property type="entry name" value="SRPBCC_3"/>
    <property type="match status" value="1"/>
</dbReference>
<gene>
    <name evidence="1" type="ORF">GCM10010918_36770</name>
</gene>
<evidence type="ECO:0000313" key="2">
    <source>
        <dbReference type="Proteomes" id="UP000600247"/>
    </source>
</evidence>
<keyword evidence="2" id="KW-1185">Reference proteome</keyword>
<dbReference type="InterPro" id="IPR019587">
    <property type="entry name" value="Polyketide_cyclase/dehydratase"/>
</dbReference>
<name>A0A917HEU0_9BACL</name>
<organism evidence="1 2">
    <name type="scientific">Paenibacillus radicis</name>
    <name type="common">ex Gao et al. 2016</name>
    <dbReference type="NCBI Taxonomy" id="1737354"/>
    <lineage>
        <taxon>Bacteria</taxon>
        <taxon>Bacillati</taxon>
        <taxon>Bacillota</taxon>
        <taxon>Bacilli</taxon>
        <taxon>Bacillales</taxon>
        <taxon>Paenibacillaceae</taxon>
        <taxon>Paenibacillus</taxon>
    </lineage>
</organism>
<dbReference type="InterPro" id="IPR023393">
    <property type="entry name" value="START-like_dom_sf"/>
</dbReference>
<dbReference type="Gene3D" id="3.30.530.20">
    <property type="match status" value="1"/>
</dbReference>
<dbReference type="AlphaFoldDB" id="A0A917HEU0"/>
<dbReference type="SUPFAM" id="SSF55961">
    <property type="entry name" value="Bet v1-like"/>
    <property type="match status" value="1"/>
</dbReference>
<dbReference type="Pfam" id="PF10604">
    <property type="entry name" value="Polyketide_cyc2"/>
    <property type="match status" value="1"/>
</dbReference>
<sequence>MATTVTTRIEIEAPIALCFAMASDIGVHTRTVWRHTREKAVAGVTDGPIKGGETVTFEATHFGIRQRLTSLISEYDSPNRFVDETLKGAFKSLRHIHEFEQIGNITVMTDTLHFEAPFGLLGRIVEVLILKRYMRRFLEHRNKQLKKLILEKL</sequence>
<accession>A0A917HEU0</accession>
<reference evidence="1 2" key="1">
    <citation type="journal article" date="2014" name="Int. J. Syst. Evol. Microbiol.">
        <title>Complete genome sequence of Corynebacterium casei LMG S-19264T (=DSM 44701T), isolated from a smear-ripened cheese.</title>
        <authorList>
            <consortium name="US DOE Joint Genome Institute (JGI-PGF)"/>
            <person name="Walter F."/>
            <person name="Albersmeier A."/>
            <person name="Kalinowski J."/>
            <person name="Ruckert C."/>
        </authorList>
    </citation>
    <scope>NUCLEOTIDE SEQUENCE [LARGE SCALE GENOMIC DNA]</scope>
    <source>
        <strain evidence="1 2">CGMCC 1.15286</strain>
    </source>
</reference>
<proteinExistence type="predicted"/>
<evidence type="ECO:0000313" key="1">
    <source>
        <dbReference type="EMBL" id="GGG76851.1"/>
    </source>
</evidence>
<dbReference type="Proteomes" id="UP000600247">
    <property type="component" value="Unassembled WGS sequence"/>
</dbReference>
<comment type="caution">
    <text evidence="1">The sequence shown here is derived from an EMBL/GenBank/DDBJ whole genome shotgun (WGS) entry which is preliminary data.</text>
</comment>
<evidence type="ECO:0008006" key="3">
    <source>
        <dbReference type="Google" id="ProtNLM"/>
    </source>
</evidence>
<dbReference type="RefSeq" id="WP_188890652.1">
    <property type="nucleotide sequence ID" value="NZ_BMHY01000007.1"/>
</dbReference>
<protein>
    <recommendedName>
        <fullName evidence="3">Cell division protein</fullName>
    </recommendedName>
</protein>
<dbReference type="EMBL" id="BMHY01000007">
    <property type="protein sequence ID" value="GGG76851.1"/>
    <property type="molecule type" value="Genomic_DNA"/>
</dbReference>